<dbReference type="InterPro" id="IPR027417">
    <property type="entry name" value="P-loop_NTPase"/>
</dbReference>
<evidence type="ECO:0000256" key="2">
    <source>
        <dbReference type="ARBA" id="ARBA00022801"/>
    </source>
</evidence>
<name>A0A2U1PYR3_ARTAN</name>
<accession>A0A2U1PYR3</accession>
<keyword evidence="4" id="KW-0067">ATP-binding</keyword>
<keyword evidence="1" id="KW-0547">Nucleotide-binding</keyword>
<dbReference type="EMBL" id="PKPP01000598">
    <property type="protein sequence ID" value="PWA90823.1"/>
    <property type="molecule type" value="Genomic_DNA"/>
</dbReference>
<reference evidence="6 7" key="1">
    <citation type="journal article" date="2018" name="Mol. Plant">
        <title>The genome of Artemisia annua provides insight into the evolution of Asteraceae family and artemisinin biosynthesis.</title>
        <authorList>
            <person name="Shen Q."/>
            <person name="Zhang L."/>
            <person name="Liao Z."/>
            <person name="Wang S."/>
            <person name="Yan T."/>
            <person name="Shi P."/>
            <person name="Liu M."/>
            <person name="Fu X."/>
            <person name="Pan Q."/>
            <person name="Wang Y."/>
            <person name="Lv Z."/>
            <person name="Lu X."/>
            <person name="Zhang F."/>
            <person name="Jiang W."/>
            <person name="Ma Y."/>
            <person name="Chen M."/>
            <person name="Hao X."/>
            <person name="Li L."/>
            <person name="Tang Y."/>
            <person name="Lv G."/>
            <person name="Zhou Y."/>
            <person name="Sun X."/>
            <person name="Brodelius P.E."/>
            <person name="Rose J.K.C."/>
            <person name="Tang K."/>
        </authorList>
    </citation>
    <scope>NUCLEOTIDE SEQUENCE [LARGE SCALE GENOMIC DNA]</scope>
    <source>
        <strain evidence="7">cv. Huhao1</strain>
        <tissue evidence="6">Leaf</tissue>
    </source>
</reference>
<keyword evidence="3" id="KW-0347">Helicase</keyword>
<dbReference type="SUPFAM" id="SSF52540">
    <property type="entry name" value="P-loop containing nucleoside triphosphate hydrolases"/>
    <property type="match status" value="1"/>
</dbReference>
<dbReference type="AlphaFoldDB" id="A0A2U1PYR3"/>
<evidence type="ECO:0000259" key="5">
    <source>
        <dbReference type="Pfam" id="PF13087"/>
    </source>
</evidence>
<evidence type="ECO:0000256" key="1">
    <source>
        <dbReference type="ARBA" id="ARBA00022741"/>
    </source>
</evidence>
<evidence type="ECO:0000256" key="4">
    <source>
        <dbReference type="ARBA" id="ARBA00022840"/>
    </source>
</evidence>
<evidence type="ECO:0000256" key="3">
    <source>
        <dbReference type="ARBA" id="ARBA00022806"/>
    </source>
</evidence>
<sequence>MEIVCEEAKFGRSLFERLVLLGHEKHLLNIQYRMHPTISLFPNSEFYEGKIVDAPNVIETAHEKCFLEGGMYGSYSFINVESGKEELDQKNSTKNMLEVAVIAEIIADLYRESVAKKQKVTVGCISPYKAQVNALEEKLCKYIQEAKGTTFSLKVRSIDGFQGGEEDVIIFSTVRCNCDGSIGFCANHERANVGLTRARHCLWIVGNKGTMIKSCSVWTKLVLDAENRGCLYDASDDTNLANAMVHTMVELGHFGLLLKSESILFKEAKWKVNFTNKFFERLSSISNLNMCKQVVTLLVKLSSGWRELGDKSSSKFFEKQGICNILEAYGVDEQLYLIWSVDLIYENSLCTQVLMFWDILPLSQIQQRALCLARVYWNYTPDTINRCLTKRFESDLAYRLGA</sequence>
<dbReference type="PANTHER" id="PTHR21529">
    <property type="entry name" value="MAMMARY TURMOR VIRUS RECEPTOR HOMOLOG 1, 2 MTVR1, 2"/>
    <property type="match status" value="1"/>
</dbReference>
<keyword evidence="7" id="KW-1185">Reference proteome</keyword>
<evidence type="ECO:0000313" key="7">
    <source>
        <dbReference type="Proteomes" id="UP000245207"/>
    </source>
</evidence>
<dbReference type="OrthoDB" id="6513042at2759"/>
<dbReference type="Proteomes" id="UP000245207">
    <property type="component" value="Unassembled WGS sequence"/>
</dbReference>
<dbReference type="STRING" id="35608.A0A2U1PYR3"/>
<dbReference type="FunFam" id="3.40.50.300:FF:000326">
    <property type="entry name" value="P-loop containing nucleoside triphosphate hydrolase"/>
    <property type="match status" value="1"/>
</dbReference>
<comment type="caution">
    <text evidence="6">The sequence shown here is derived from an EMBL/GenBank/DDBJ whole genome shotgun (WGS) entry which is preliminary data.</text>
</comment>
<gene>
    <name evidence="6" type="ORF">CTI12_AA096210</name>
</gene>
<dbReference type="GO" id="GO:0005524">
    <property type="term" value="F:ATP binding"/>
    <property type="evidence" value="ECO:0007669"/>
    <property type="project" value="UniProtKB-KW"/>
</dbReference>
<protein>
    <submittedName>
        <fullName evidence="6">P-loop containing nucleoside triphosphate hydrolase</fullName>
    </submittedName>
</protein>
<dbReference type="InterPro" id="IPR047187">
    <property type="entry name" value="SF1_C_Upf1"/>
</dbReference>
<feature type="domain" description="DNA2/NAM7 helicase-like C-terminal" evidence="5">
    <location>
        <begin position="11"/>
        <end position="208"/>
    </location>
</feature>
<dbReference type="InterPro" id="IPR041679">
    <property type="entry name" value="DNA2/NAM7-like_C"/>
</dbReference>
<keyword evidence="2 6" id="KW-0378">Hydrolase</keyword>
<dbReference type="PANTHER" id="PTHR21529:SF4">
    <property type="entry name" value="TPR AND ANKYRIN REPEAT-CONTAINING PROTEIN 1"/>
    <property type="match status" value="1"/>
</dbReference>
<dbReference type="GO" id="GO:0016787">
    <property type="term" value="F:hydrolase activity"/>
    <property type="evidence" value="ECO:0007669"/>
    <property type="project" value="UniProtKB-KW"/>
</dbReference>
<dbReference type="InterPro" id="IPR039904">
    <property type="entry name" value="TRANK1"/>
</dbReference>
<dbReference type="Gene3D" id="3.40.50.300">
    <property type="entry name" value="P-loop containing nucleotide triphosphate hydrolases"/>
    <property type="match status" value="1"/>
</dbReference>
<proteinExistence type="predicted"/>
<evidence type="ECO:0000313" key="6">
    <source>
        <dbReference type="EMBL" id="PWA90823.1"/>
    </source>
</evidence>
<organism evidence="6 7">
    <name type="scientific">Artemisia annua</name>
    <name type="common">Sweet wormwood</name>
    <dbReference type="NCBI Taxonomy" id="35608"/>
    <lineage>
        <taxon>Eukaryota</taxon>
        <taxon>Viridiplantae</taxon>
        <taxon>Streptophyta</taxon>
        <taxon>Embryophyta</taxon>
        <taxon>Tracheophyta</taxon>
        <taxon>Spermatophyta</taxon>
        <taxon>Magnoliopsida</taxon>
        <taxon>eudicotyledons</taxon>
        <taxon>Gunneridae</taxon>
        <taxon>Pentapetalae</taxon>
        <taxon>asterids</taxon>
        <taxon>campanulids</taxon>
        <taxon>Asterales</taxon>
        <taxon>Asteraceae</taxon>
        <taxon>Asteroideae</taxon>
        <taxon>Anthemideae</taxon>
        <taxon>Artemisiinae</taxon>
        <taxon>Artemisia</taxon>
    </lineage>
</organism>
<dbReference type="GO" id="GO:0005694">
    <property type="term" value="C:chromosome"/>
    <property type="evidence" value="ECO:0007669"/>
    <property type="project" value="UniProtKB-ARBA"/>
</dbReference>
<dbReference type="Pfam" id="PF13087">
    <property type="entry name" value="AAA_12"/>
    <property type="match status" value="1"/>
</dbReference>
<dbReference type="CDD" id="cd18808">
    <property type="entry name" value="SF1_C_Upf1"/>
    <property type="match status" value="1"/>
</dbReference>
<dbReference type="GO" id="GO:0004386">
    <property type="term" value="F:helicase activity"/>
    <property type="evidence" value="ECO:0007669"/>
    <property type="project" value="UniProtKB-KW"/>
</dbReference>